<feature type="transmembrane region" description="Helical" evidence="6">
    <location>
        <begin position="310"/>
        <end position="330"/>
    </location>
</feature>
<feature type="transmembrane region" description="Helical" evidence="6">
    <location>
        <begin position="489"/>
        <end position="512"/>
    </location>
</feature>
<evidence type="ECO:0000259" key="8">
    <source>
        <dbReference type="Pfam" id="PF13567"/>
    </source>
</evidence>
<dbReference type="KEGG" id="dti:Desti_4843"/>
<sequence length="847" mass="92082">MCDSFLKRIRLGALAFPAVFGVAALMAGIICESSYAVGMENWTLIAFVPGLVLVFAIVRTDRVVLAWIAAALIFFLIGREITHKQLELGRDFTAPASKTVIHASVGMLWASGERFRTFFVDNGFDAERGIDLPGRGRLVVRNNDIPLCSGDRIAFRSRLRKPLNRGNPGEYDWEIECKHNNIVWLASADGPDSLAIISRASGLSPSAAVFKTRDYVAQFLDLHSGKILSACLPNYFSSATQAKVHGFVKGILLGDQGEIDYSVQQSFSSSGLVHVLSASGLHVGIVVAISFLFVKICFHLWPEALLWMPYRVAGAIFSIPAVIFYCSLIGARVPAVRSGIMALVVAAGILMSKRWNSLNTLAVAALIILLGNPLALFTPGFQLSFLAVGGIILIVPEFTRNLTAMQGPFDSERSWSARAIRRVCWYFVLIMVTSLAATLAITPILLQLFHSFPVWTLAANLITDFALLPILGCGLVAPGAALLSSSVGACFIAVADVFSWFVIGVAEFFAYIPGSPLYVPHLSLNQLILCWAMCLFFLWFLRNPSKRRVRIALAGVASFLILGGSILFSPEDPELKAVFLNVGKADAAFVQPPGSGGMLVDGGLKTSYFDAGRSIVLPFFQWQGTRRVDAVLISHPQMDHMGGLLTVVKLIPVGSLFWNPVGDRPRHLADIIGHFPSDRVLSANREHPGVQVGRAVLTFLNPAQSQKTRMSGKELNNASVVARLDYGEISFLFTGDLEREGEEELLSSDLNLCASVLKVAHHGGRTSTSRQFVEAVKPRIAIISGESPMTRTGPHHEIIERLQSAGAHVFITGRDGAITVQSDGKRLYITTGSRYGDGPRLVKRAYD</sequence>
<dbReference type="Gene3D" id="3.60.15.10">
    <property type="entry name" value="Ribonuclease Z/Hydroxyacylglutathione hydrolase-like"/>
    <property type="match status" value="1"/>
</dbReference>
<dbReference type="Pfam" id="PF03772">
    <property type="entry name" value="Competence"/>
    <property type="match status" value="1"/>
</dbReference>
<dbReference type="PANTHER" id="PTHR30619">
    <property type="entry name" value="DNA INTERNALIZATION/COMPETENCE PROTEIN COMEC/REC2"/>
    <property type="match status" value="1"/>
</dbReference>
<evidence type="ECO:0000313" key="9">
    <source>
        <dbReference type="EMBL" id="AFM27457.1"/>
    </source>
</evidence>
<keyword evidence="4 6" id="KW-1133">Transmembrane helix</keyword>
<feature type="transmembrane region" description="Helical" evidence="6">
    <location>
        <begin position="383"/>
        <end position="402"/>
    </location>
</feature>
<dbReference type="OrthoDB" id="9790149at2"/>
<dbReference type="CDD" id="cd07731">
    <property type="entry name" value="ComA-like_MBL-fold"/>
    <property type="match status" value="1"/>
</dbReference>
<feature type="transmembrane region" description="Helical" evidence="6">
    <location>
        <begin position="42"/>
        <end position="58"/>
    </location>
</feature>
<feature type="transmembrane region" description="Helical" evidence="6">
    <location>
        <begin position="272"/>
        <end position="298"/>
    </location>
</feature>
<feature type="domain" description="ComEC/Rec2-related protein" evidence="7">
    <location>
        <begin position="251"/>
        <end position="541"/>
    </location>
</feature>
<organism evidence="9 10">
    <name type="scientific">Desulfomonile tiedjei (strain ATCC 49306 / DSM 6799 / DCB-1)</name>
    <dbReference type="NCBI Taxonomy" id="706587"/>
    <lineage>
        <taxon>Bacteria</taxon>
        <taxon>Pseudomonadati</taxon>
        <taxon>Thermodesulfobacteriota</taxon>
        <taxon>Desulfomonilia</taxon>
        <taxon>Desulfomonilales</taxon>
        <taxon>Desulfomonilaceae</taxon>
        <taxon>Desulfomonile</taxon>
    </lineage>
</organism>
<feature type="transmembrane region" description="Helical" evidence="6">
    <location>
        <begin position="551"/>
        <end position="568"/>
    </location>
</feature>
<protein>
    <submittedName>
        <fullName evidence="9">DNA internalization-related competence protein ComEC/Rec2</fullName>
    </submittedName>
</protein>
<evidence type="ECO:0000256" key="2">
    <source>
        <dbReference type="ARBA" id="ARBA00022475"/>
    </source>
</evidence>
<feature type="transmembrane region" description="Helical" evidence="6">
    <location>
        <begin position="336"/>
        <end position="351"/>
    </location>
</feature>
<feature type="transmembrane region" description="Helical" evidence="6">
    <location>
        <begin position="358"/>
        <end position="377"/>
    </location>
</feature>
<dbReference type="PANTHER" id="PTHR30619:SF7">
    <property type="entry name" value="BETA-LACTAMASE DOMAIN PROTEIN"/>
    <property type="match status" value="1"/>
</dbReference>
<dbReference type="InterPro" id="IPR052159">
    <property type="entry name" value="Competence_DNA_uptake"/>
</dbReference>
<dbReference type="InterPro" id="IPR004477">
    <property type="entry name" value="ComEC_N"/>
</dbReference>
<accession>I4CD16</accession>
<feature type="transmembrane region" description="Helical" evidence="6">
    <location>
        <begin position="518"/>
        <end position="539"/>
    </location>
</feature>
<evidence type="ECO:0000259" key="7">
    <source>
        <dbReference type="Pfam" id="PF03772"/>
    </source>
</evidence>
<dbReference type="EMBL" id="CP003360">
    <property type="protein sequence ID" value="AFM27457.1"/>
    <property type="molecule type" value="Genomic_DNA"/>
</dbReference>
<dbReference type="InterPro" id="IPR004797">
    <property type="entry name" value="Competence_ComEC/Rec2"/>
</dbReference>
<evidence type="ECO:0000256" key="1">
    <source>
        <dbReference type="ARBA" id="ARBA00004651"/>
    </source>
</evidence>
<dbReference type="Pfam" id="PF13567">
    <property type="entry name" value="DUF4131"/>
    <property type="match status" value="1"/>
</dbReference>
<feature type="transmembrane region" description="Helical" evidence="6">
    <location>
        <begin position="452"/>
        <end position="477"/>
    </location>
</feature>
<evidence type="ECO:0000256" key="3">
    <source>
        <dbReference type="ARBA" id="ARBA00022692"/>
    </source>
</evidence>
<keyword evidence="10" id="KW-1185">Reference proteome</keyword>
<dbReference type="eggNOG" id="COG2333">
    <property type="taxonomic scope" value="Bacteria"/>
</dbReference>
<feature type="transmembrane region" description="Helical" evidence="6">
    <location>
        <begin position="12"/>
        <end position="30"/>
    </location>
</feature>
<dbReference type="SUPFAM" id="SSF56281">
    <property type="entry name" value="Metallo-hydrolase/oxidoreductase"/>
    <property type="match status" value="1"/>
</dbReference>
<keyword evidence="2" id="KW-1003">Cell membrane</keyword>
<dbReference type="STRING" id="706587.Desti_4843"/>
<feature type="transmembrane region" description="Helical" evidence="6">
    <location>
        <begin position="63"/>
        <end position="81"/>
    </location>
</feature>
<dbReference type="AlphaFoldDB" id="I4CD16"/>
<evidence type="ECO:0000256" key="6">
    <source>
        <dbReference type="SAM" id="Phobius"/>
    </source>
</evidence>
<gene>
    <name evidence="9" type="ordered locus">Desti_4843</name>
</gene>
<keyword evidence="3 6" id="KW-0812">Transmembrane</keyword>
<dbReference type="HOGENOM" id="CLU_010363_2_1_7"/>
<evidence type="ECO:0000256" key="4">
    <source>
        <dbReference type="ARBA" id="ARBA00022989"/>
    </source>
</evidence>
<dbReference type="InterPro" id="IPR036866">
    <property type="entry name" value="RibonucZ/Hydroxyglut_hydro"/>
</dbReference>
<reference evidence="10" key="1">
    <citation type="submission" date="2012-06" db="EMBL/GenBank/DDBJ databases">
        <title>Complete sequence of chromosome of Desulfomonile tiedjei DSM 6799.</title>
        <authorList>
            <person name="Lucas S."/>
            <person name="Copeland A."/>
            <person name="Lapidus A."/>
            <person name="Glavina del Rio T."/>
            <person name="Dalin E."/>
            <person name="Tice H."/>
            <person name="Bruce D."/>
            <person name="Goodwin L."/>
            <person name="Pitluck S."/>
            <person name="Peters L."/>
            <person name="Ovchinnikova G."/>
            <person name="Zeytun A."/>
            <person name="Lu M."/>
            <person name="Kyrpides N."/>
            <person name="Mavromatis K."/>
            <person name="Ivanova N."/>
            <person name="Brettin T."/>
            <person name="Detter J.C."/>
            <person name="Han C."/>
            <person name="Larimer F."/>
            <person name="Land M."/>
            <person name="Hauser L."/>
            <person name="Markowitz V."/>
            <person name="Cheng J.-F."/>
            <person name="Hugenholtz P."/>
            <person name="Woyke T."/>
            <person name="Wu D."/>
            <person name="Spring S."/>
            <person name="Schroeder M."/>
            <person name="Brambilla E."/>
            <person name="Klenk H.-P."/>
            <person name="Eisen J.A."/>
        </authorList>
    </citation>
    <scope>NUCLEOTIDE SEQUENCE [LARGE SCALE GENOMIC DNA]</scope>
    <source>
        <strain evidence="10">ATCC 49306 / DSM 6799 / DCB-1</strain>
    </source>
</reference>
<dbReference type="NCBIfam" id="TIGR00361">
    <property type="entry name" value="ComEC_Rec2"/>
    <property type="match status" value="1"/>
</dbReference>
<keyword evidence="5 6" id="KW-0472">Membrane</keyword>
<dbReference type="NCBIfam" id="TIGR00360">
    <property type="entry name" value="ComEC_N-term"/>
    <property type="match status" value="1"/>
</dbReference>
<feature type="domain" description="DUF4131" evidence="8">
    <location>
        <begin position="42"/>
        <end position="192"/>
    </location>
</feature>
<feature type="transmembrane region" description="Helical" evidence="6">
    <location>
        <begin position="423"/>
        <end position="446"/>
    </location>
</feature>
<dbReference type="Proteomes" id="UP000006055">
    <property type="component" value="Chromosome"/>
</dbReference>
<dbReference type="InterPro" id="IPR035681">
    <property type="entry name" value="ComA-like_MBL"/>
</dbReference>
<evidence type="ECO:0000256" key="5">
    <source>
        <dbReference type="ARBA" id="ARBA00023136"/>
    </source>
</evidence>
<dbReference type="InterPro" id="IPR025405">
    <property type="entry name" value="DUF4131"/>
</dbReference>
<proteinExistence type="predicted"/>
<dbReference type="eggNOG" id="COG0658">
    <property type="taxonomic scope" value="Bacteria"/>
</dbReference>
<comment type="subcellular location">
    <subcellularLocation>
        <location evidence="1">Cell membrane</location>
        <topology evidence="1">Multi-pass membrane protein</topology>
    </subcellularLocation>
</comment>
<name>I4CD16_DESTA</name>
<dbReference type="GO" id="GO:0005886">
    <property type="term" value="C:plasma membrane"/>
    <property type="evidence" value="ECO:0007669"/>
    <property type="project" value="UniProtKB-SubCell"/>
</dbReference>
<evidence type="ECO:0000313" key="10">
    <source>
        <dbReference type="Proteomes" id="UP000006055"/>
    </source>
</evidence>
<dbReference type="GO" id="GO:0030420">
    <property type="term" value="P:establishment of competence for transformation"/>
    <property type="evidence" value="ECO:0007669"/>
    <property type="project" value="InterPro"/>
</dbReference>